<evidence type="ECO:0000256" key="2">
    <source>
        <dbReference type="ARBA" id="ARBA00022741"/>
    </source>
</evidence>
<dbReference type="VEuPathDB" id="MicrosporidiaDB:EDEG_00503"/>
<keyword evidence="1" id="KW-0479">Metal-binding</keyword>
<keyword evidence="4" id="KW-0408">Iron</keyword>
<accession>J9D089</accession>
<gene>
    <name evidence="6" type="ORF">EDEG_00503</name>
</gene>
<dbReference type="SUPFAM" id="SSF52540">
    <property type="entry name" value="P-loop containing nucleoside triphosphate hydrolases"/>
    <property type="match status" value="1"/>
</dbReference>
<dbReference type="InterPro" id="IPR033756">
    <property type="entry name" value="YlxH/NBP35"/>
</dbReference>
<dbReference type="PANTHER" id="PTHR23264:SF19">
    <property type="entry name" value="CYTOSOLIC FE-S CLUSTER ASSEMBLY FACTOR NUBP2"/>
    <property type="match status" value="1"/>
</dbReference>
<dbReference type="GO" id="GO:0051536">
    <property type="term" value="F:iron-sulfur cluster binding"/>
    <property type="evidence" value="ECO:0007669"/>
    <property type="project" value="UniProtKB-KW"/>
</dbReference>
<protein>
    <recommendedName>
        <fullName evidence="8">AAA domain-containing protein</fullName>
    </recommendedName>
</protein>
<dbReference type="GO" id="GO:0016226">
    <property type="term" value="P:iron-sulfur cluster assembly"/>
    <property type="evidence" value="ECO:0007669"/>
    <property type="project" value="InterPro"/>
</dbReference>
<organism evidence="6 7">
    <name type="scientific">Edhazardia aedis (strain USNM 41457)</name>
    <name type="common">Microsporidian parasite</name>
    <dbReference type="NCBI Taxonomy" id="1003232"/>
    <lineage>
        <taxon>Eukaryota</taxon>
        <taxon>Fungi</taxon>
        <taxon>Fungi incertae sedis</taxon>
        <taxon>Microsporidia</taxon>
        <taxon>Edhazardia</taxon>
    </lineage>
</organism>
<dbReference type="EMBL" id="AFBI03000005">
    <property type="protein sequence ID" value="EJW01286.1"/>
    <property type="molecule type" value="Genomic_DNA"/>
</dbReference>
<dbReference type="InParanoid" id="J9D089"/>
<dbReference type="GO" id="GO:0005524">
    <property type="term" value="F:ATP binding"/>
    <property type="evidence" value="ECO:0007669"/>
    <property type="project" value="UniProtKB-KW"/>
</dbReference>
<reference evidence="6 7" key="1">
    <citation type="submission" date="2011-08" db="EMBL/GenBank/DDBJ databases">
        <authorList>
            <person name="Liu Z.J."/>
            <person name="Shi F.L."/>
            <person name="Lu J.Q."/>
            <person name="Li M."/>
            <person name="Wang Z.L."/>
        </authorList>
    </citation>
    <scope>NUCLEOTIDE SEQUENCE [LARGE SCALE GENOMIC DNA]</scope>
    <source>
        <strain evidence="6 7">USNM 41457</strain>
    </source>
</reference>
<dbReference type="GO" id="GO:0140663">
    <property type="term" value="F:ATP-dependent FeS chaperone activity"/>
    <property type="evidence" value="ECO:0007669"/>
    <property type="project" value="InterPro"/>
</dbReference>
<dbReference type="STRING" id="1003232.J9D089"/>
<sequence>MSGKGGVGKSTFTTNIAIELSKTKNTLILDFDLCGPSIPQLTNTSDDIAFESNNKIFPIKVKENLFCLSVGHFLKNRNIIYSSKTKTMIIKKILKETCFNGFFYVVVDTPPGISDEHLGIINYMRIDFVLLITTPQRISFNDVIRQIDFCRKTRLKLMGIVENMGKFVCPCCMHENNIFSGSSVKEYCSNNKIEYLGSIDVLPKIAKSCDEGIPCKNIDIQKISDFIVSKYSC</sequence>
<dbReference type="OrthoDB" id="1741334at2759"/>
<dbReference type="GO" id="GO:0046872">
    <property type="term" value="F:metal ion binding"/>
    <property type="evidence" value="ECO:0007669"/>
    <property type="project" value="UniProtKB-KW"/>
</dbReference>
<name>J9D089_EDHAE</name>
<dbReference type="Pfam" id="PF10609">
    <property type="entry name" value="ParA"/>
    <property type="match status" value="1"/>
</dbReference>
<evidence type="ECO:0000313" key="6">
    <source>
        <dbReference type="EMBL" id="EJW01286.1"/>
    </source>
</evidence>
<evidence type="ECO:0000256" key="3">
    <source>
        <dbReference type="ARBA" id="ARBA00022840"/>
    </source>
</evidence>
<evidence type="ECO:0000256" key="5">
    <source>
        <dbReference type="ARBA" id="ARBA00023014"/>
    </source>
</evidence>
<dbReference type="InterPro" id="IPR019591">
    <property type="entry name" value="Mrp/NBP35_ATP-bd"/>
</dbReference>
<dbReference type="FunCoup" id="J9D089">
    <property type="interactions" value="115"/>
</dbReference>
<evidence type="ECO:0000256" key="4">
    <source>
        <dbReference type="ARBA" id="ARBA00023004"/>
    </source>
</evidence>
<proteinExistence type="predicted"/>
<dbReference type="HOGENOM" id="CLU_024839_0_1_1"/>
<keyword evidence="7" id="KW-1185">Reference proteome</keyword>
<dbReference type="GO" id="GO:0005829">
    <property type="term" value="C:cytosol"/>
    <property type="evidence" value="ECO:0007669"/>
    <property type="project" value="TreeGrafter"/>
</dbReference>
<reference evidence="7" key="2">
    <citation type="submission" date="2015-07" db="EMBL/GenBank/DDBJ databases">
        <title>Contrasting host-pathogen interactions and genome evolution in two generalist and specialist microsporidian pathogens of mosquitoes.</title>
        <authorList>
            <consortium name="The Broad Institute Genomics Platform"/>
            <consortium name="The Broad Institute Genome Sequencing Center for Infectious Disease"/>
            <person name="Cuomo C.A."/>
            <person name="Sanscrainte N.D."/>
            <person name="Goldberg J.M."/>
            <person name="Heiman D."/>
            <person name="Young S."/>
            <person name="Zeng Q."/>
            <person name="Becnel J.J."/>
            <person name="Birren B.W."/>
        </authorList>
    </citation>
    <scope>NUCLEOTIDE SEQUENCE [LARGE SCALE GENOMIC DNA]</scope>
    <source>
        <strain evidence="7">USNM 41457</strain>
    </source>
</reference>
<dbReference type="CDD" id="cd02037">
    <property type="entry name" value="Mrp_NBP35"/>
    <property type="match status" value="1"/>
</dbReference>
<dbReference type="AlphaFoldDB" id="J9D089"/>
<keyword evidence="5" id="KW-0411">Iron-sulfur</keyword>
<evidence type="ECO:0008006" key="8">
    <source>
        <dbReference type="Google" id="ProtNLM"/>
    </source>
</evidence>
<dbReference type="Gene3D" id="3.40.50.300">
    <property type="entry name" value="P-loop containing nucleotide triphosphate hydrolases"/>
    <property type="match status" value="1"/>
</dbReference>
<dbReference type="OMA" id="EMDCQVG"/>
<dbReference type="InterPro" id="IPR027417">
    <property type="entry name" value="P-loop_NTPase"/>
</dbReference>
<evidence type="ECO:0000256" key="1">
    <source>
        <dbReference type="ARBA" id="ARBA00022723"/>
    </source>
</evidence>
<keyword evidence="3" id="KW-0067">ATP-binding</keyword>
<comment type="caution">
    <text evidence="6">The sequence shown here is derived from an EMBL/GenBank/DDBJ whole genome shotgun (WGS) entry which is preliminary data.</text>
</comment>
<dbReference type="Proteomes" id="UP000003163">
    <property type="component" value="Unassembled WGS sequence"/>
</dbReference>
<keyword evidence="2" id="KW-0547">Nucleotide-binding</keyword>
<evidence type="ECO:0000313" key="7">
    <source>
        <dbReference type="Proteomes" id="UP000003163"/>
    </source>
</evidence>
<dbReference type="PANTHER" id="PTHR23264">
    <property type="entry name" value="NUCLEOTIDE-BINDING PROTEIN NBP35 YEAST -RELATED"/>
    <property type="match status" value="1"/>
</dbReference>